<name>B4LJ46_DROVI</name>
<keyword evidence="3" id="KW-0175">Coiled coil</keyword>
<dbReference type="GO" id="GO:0015031">
    <property type="term" value="P:protein transport"/>
    <property type="evidence" value="ECO:0007669"/>
    <property type="project" value="UniProtKB-UniRule"/>
</dbReference>
<gene>
    <name evidence="5" type="primary">Dvir\GJ22073</name>
    <name evidence="5" type="ORF">Dvir_GJ22073</name>
</gene>
<proteinExistence type="inferred from homology"/>
<accession>B4LJ46</accession>
<sequence>MNKVTAKTTYPMDEKDNPFDMDSSSFDADRYLEKLLKDCSLKQIMDTEAAVVKDTQTLHSDMQTLVYENYNKFISATDTIRKMKDDFKQMETDVNLLMTKMQSITTFSEQITGTLQGTRSQLCRLSEKHSLLKRLQFLSTLPAKLKSLIEEQNYAQAVQDYLHAQKVFAQYGRQPSFDGIQRDCDAIMAELKERLRQDFQRAGNTAQSLTEIGELLLQLDEKTSDLASEMLRCAAKRLHEQIVMLQDQTERDMLEFVDMGIDGFLNDLALVVTSYFDMFVAKHYEHERDDFQENALNELNLFLNENIDKYLTLVQDRVESDIGYGDTQVMLRALDRLHRRLQAMRNICRGLQVQRNTLDIIIAAAHQLCDAHGKSLRDHFADSLSAVRLSLVSAKSDLAAGVNLNDLISNLYVAMVEKIKGVLQDLMIFLRTDWSFNIKAEHKGALCVEGIRENLLIGFLRHISKVMCGFADASSSSPPNLLLVLSKTCLELEQQGVHILIALVDDLYEIESENSATLTHETEICAEMRETAQSLLDAYVRLQGTNISQMLRKSVETRDWLNCLEPRSVRAVMKRVVEELGSIETVVASLYESAGNPGFRTTASSDSSRKTYFSNFNASKPQYRSNWSNYTPSQLESSYVSNIHRLFSERVDIFTSVEFSKASIVMGIIKIGLKTLLECVRLRTFSKFGLQQIQVDAHYLQMNLWRFVSDENLVNFLLDEILGSAVHRCLESVLMEPNAVEIICERG</sequence>
<evidence type="ECO:0000256" key="2">
    <source>
        <dbReference type="ARBA" id="ARBA00016122"/>
    </source>
</evidence>
<dbReference type="FunCoup" id="B4LJ46">
    <property type="interactions" value="848"/>
</dbReference>
<dbReference type="InterPro" id="IPR016159">
    <property type="entry name" value="Cullin_repeat-like_dom_sf"/>
</dbReference>
<reference evidence="5 6" key="1">
    <citation type="journal article" date="2007" name="Nature">
        <title>Evolution of genes and genomes on the Drosophila phylogeny.</title>
        <authorList>
            <consortium name="Drosophila 12 Genomes Consortium"/>
            <person name="Clark A.G."/>
            <person name="Eisen M.B."/>
            <person name="Smith D.R."/>
            <person name="Bergman C.M."/>
            <person name="Oliver B."/>
            <person name="Markow T.A."/>
            <person name="Kaufman T.C."/>
            <person name="Kellis M."/>
            <person name="Gelbart W."/>
            <person name="Iyer V.N."/>
            <person name="Pollard D.A."/>
            <person name="Sackton T.B."/>
            <person name="Larracuente A.M."/>
            <person name="Singh N.D."/>
            <person name="Abad J.P."/>
            <person name="Abt D.N."/>
            <person name="Adryan B."/>
            <person name="Aguade M."/>
            <person name="Akashi H."/>
            <person name="Anderson W.W."/>
            <person name="Aquadro C.F."/>
            <person name="Ardell D.H."/>
            <person name="Arguello R."/>
            <person name="Artieri C.G."/>
            <person name="Barbash D.A."/>
            <person name="Barker D."/>
            <person name="Barsanti P."/>
            <person name="Batterham P."/>
            <person name="Batzoglou S."/>
            <person name="Begun D."/>
            <person name="Bhutkar A."/>
            <person name="Blanco E."/>
            <person name="Bosak S.A."/>
            <person name="Bradley R.K."/>
            <person name="Brand A.D."/>
            <person name="Brent M.R."/>
            <person name="Brooks A.N."/>
            <person name="Brown R.H."/>
            <person name="Butlin R.K."/>
            <person name="Caggese C."/>
            <person name="Calvi B.R."/>
            <person name="Bernardo de Carvalho A."/>
            <person name="Caspi A."/>
            <person name="Castrezana S."/>
            <person name="Celniker S.E."/>
            <person name="Chang J.L."/>
            <person name="Chapple C."/>
            <person name="Chatterji S."/>
            <person name="Chinwalla A."/>
            <person name="Civetta A."/>
            <person name="Clifton S.W."/>
            <person name="Comeron J.M."/>
            <person name="Costello J.C."/>
            <person name="Coyne J.A."/>
            <person name="Daub J."/>
            <person name="David R.G."/>
            <person name="Delcher A.L."/>
            <person name="Delehaunty K."/>
            <person name="Do C.B."/>
            <person name="Ebling H."/>
            <person name="Edwards K."/>
            <person name="Eickbush T."/>
            <person name="Evans J.D."/>
            <person name="Filipski A."/>
            <person name="Findeiss S."/>
            <person name="Freyhult E."/>
            <person name="Fulton L."/>
            <person name="Fulton R."/>
            <person name="Garcia A.C."/>
            <person name="Gardiner A."/>
            <person name="Garfield D.A."/>
            <person name="Garvin B.E."/>
            <person name="Gibson G."/>
            <person name="Gilbert D."/>
            <person name="Gnerre S."/>
            <person name="Godfrey J."/>
            <person name="Good R."/>
            <person name="Gotea V."/>
            <person name="Gravely B."/>
            <person name="Greenberg A.J."/>
            <person name="Griffiths-Jones S."/>
            <person name="Gross S."/>
            <person name="Guigo R."/>
            <person name="Gustafson E.A."/>
            <person name="Haerty W."/>
            <person name="Hahn M.W."/>
            <person name="Halligan D.L."/>
            <person name="Halpern A.L."/>
            <person name="Halter G.M."/>
            <person name="Han M.V."/>
            <person name="Heger A."/>
            <person name="Hillier L."/>
            <person name="Hinrichs A.S."/>
            <person name="Holmes I."/>
            <person name="Hoskins R.A."/>
            <person name="Hubisz M.J."/>
            <person name="Hultmark D."/>
            <person name="Huntley M.A."/>
            <person name="Jaffe D.B."/>
            <person name="Jagadeeshan S."/>
            <person name="Jeck W.R."/>
            <person name="Johnson J."/>
            <person name="Jones C.D."/>
            <person name="Jordan W.C."/>
            <person name="Karpen G.H."/>
            <person name="Kataoka E."/>
            <person name="Keightley P.D."/>
            <person name="Kheradpour P."/>
            <person name="Kirkness E.F."/>
            <person name="Koerich L.B."/>
            <person name="Kristiansen K."/>
            <person name="Kudrna D."/>
            <person name="Kulathinal R.J."/>
            <person name="Kumar S."/>
            <person name="Kwok R."/>
            <person name="Lander E."/>
            <person name="Langley C.H."/>
            <person name="Lapoint R."/>
            <person name="Lazzaro B.P."/>
            <person name="Lee S.J."/>
            <person name="Levesque L."/>
            <person name="Li R."/>
            <person name="Lin C.F."/>
            <person name="Lin M.F."/>
            <person name="Lindblad-Toh K."/>
            <person name="Llopart A."/>
            <person name="Long M."/>
            <person name="Low L."/>
            <person name="Lozovsky E."/>
            <person name="Lu J."/>
            <person name="Luo M."/>
            <person name="Machado C.A."/>
            <person name="Makalowski W."/>
            <person name="Marzo M."/>
            <person name="Matsuda M."/>
            <person name="Matzkin L."/>
            <person name="McAllister B."/>
            <person name="McBride C.S."/>
            <person name="McKernan B."/>
            <person name="McKernan K."/>
            <person name="Mendez-Lago M."/>
            <person name="Minx P."/>
            <person name="Mollenhauer M.U."/>
            <person name="Montooth K."/>
            <person name="Mount S.M."/>
            <person name="Mu X."/>
            <person name="Myers E."/>
            <person name="Negre B."/>
            <person name="Newfeld S."/>
            <person name="Nielsen R."/>
            <person name="Noor M.A."/>
            <person name="O'Grady P."/>
            <person name="Pachter L."/>
            <person name="Papaceit M."/>
            <person name="Parisi M.J."/>
            <person name="Parisi M."/>
            <person name="Parts L."/>
            <person name="Pedersen J.S."/>
            <person name="Pesole G."/>
            <person name="Phillippy A.M."/>
            <person name="Ponting C.P."/>
            <person name="Pop M."/>
            <person name="Porcelli D."/>
            <person name="Powell J.R."/>
            <person name="Prohaska S."/>
            <person name="Pruitt K."/>
            <person name="Puig M."/>
            <person name="Quesneville H."/>
            <person name="Ram K.R."/>
            <person name="Rand D."/>
            <person name="Rasmussen M.D."/>
            <person name="Reed L.K."/>
            <person name="Reenan R."/>
            <person name="Reily A."/>
            <person name="Remington K.A."/>
            <person name="Rieger T.T."/>
            <person name="Ritchie M.G."/>
            <person name="Robin C."/>
            <person name="Rogers Y.H."/>
            <person name="Rohde C."/>
            <person name="Rozas J."/>
            <person name="Rubenfield M.J."/>
            <person name="Ruiz A."/>
            <person name="Russo S."/>
            <person name="Salzberg S.L."/>
            <person name="Sanchez-Gracia A."/>
            <person name="Saranga D.J."/>
            <person name="Sato H."/>
            <person name="Schaeffer S.W."/>
            <person name="Schatz M.C."/>
            <person name="Schlenke T."/>
            <person name="Schwartz R."/>
            <person name="Segarra C."/>
            <person name="Singh R.S."/>
            <person name="Sirot L."/>
            <person name="Sirota M."/>
            <person name="Sisneros N.B."/>
            <person name="Smith C.D."/>
            <person name="Smith T.F."/>
            <person name="Spieth J."/>
            <person name="Stage D.E."/>
            <person name="Stark A."/>
            <person name="Stephan W."/>
            <person name="Strausberg R.L."/>
            <person name="Strempel S."/>
            <person name="Sturgill D."/>
            <person name="Sutton G."/>
            <person name="Sutton G.G."/>
            <person name="Tao W."/>
            <person name="Teichmann S."/>
            <person name="Tobari Y.N."/>
            <person name="Tomimura Y."/>
            <person name="Tsolas J.M."/>
            <person name="Valente V.L."/>
            <person name="Venter E."/>
            <person name="Venter J.C."/>
            <person name="Vicario S."/>
            <person name="Vieira F.G."/>
            <person name="Vilella A.J."/>
            <person name="Villasante A."/>
            <person name="Walenz B."/>
            <person name="Wang J."/>
            <person name="Wasserman M."/>
            <person name="Watts T."/>
            <person name="Wilson D."/>
            <person name="Wilson R.K."/>
            <person name="Wing R.A."/>
            <person name="Wolfner M.F."/>
            <person name="Wong A."/>
            <person name="Wong G.K."/>
            <person name="Wu C.I."/>
            <person name="Wu G."/>
            <person name="Yamamoto D."/>
            <person name="Yang H.P."/>
            <person name="Yang S.P."/>
            <person name="Yorke J.A."/>
            <person name="Yoshida K."/>
            <person name="Zdobnov E."/>
            <person name="Zhang P."/>
            <person name="Zhang Y."/>
            <person name="Zimin A.V."/>
            <person name="Baldwin J."/>
            <person name="Abdouelleil A."/>
            <person name="Abdulkadir J."/>
            <person name="Abebe A."/>
            <person name="Abera B."/>
            <person name="Abreu J."/>
            <person name="Acer S.C."/>
            <person name="Aftuck L."/>
            <person name="Alexander A."/>
            <person name="An P."/>
            <person name="Anderson E."/>
            <person name="Anderson S."/>
            <person name="Arachi H."/>
            <person name="Azer M."/>
            <person name="Bachantsang P."/>
            <person name="Barry A."/>
            <person name="Bayul T."/>
            <person name="Berlin A."/>
            <person name="Bessette D."/>
            <person name="Bloom T."/>
            <person name="Blye J."/>
            <person name="Boguslavskiy L."/>
            <person name="Bonnet C."/>
            <person name="Boukhgalter B."/>
            <person name="Bourzgui I."/>
            <person name="Brown A."/>
            <person name="Cahill P."/>
            <person name="Channer S."/>
            <person name="Cheshatsang Y."/>
            <person name="Chuda L."/>
            <person name="Citroen M."/>
            <person name="Collymore A."/>
            <person name="Cooke P."/>
            <person name="Costello M."/>
            <person name="D'Aco K."/>
            <person name="Daza R."/>
            <person name="De Haan G."/>
            <person name="DeGray S."/>
            <person name="DeMaso C."/>
            <person name="Dhargay N."/>
            <person name="Dooley K."/>
            <person name="Dooley E."/>
            <person name="Doricent M."/>
            <person name="Dorje P."/>
            <person name="Dorjee K."/>
            <person name="Dupes A."/>
            <person name="Elong R."/>
            <person name="Falk J."/>
            <person name="Farina A."/>
            <person name="Faro S."/>
            <person name="Ferguson D."/>
            <person name="Fisher S."/>
            <person name="Foley C.D."/>
            <person name="Franke A."/>
            <person name="Friedrich D."/>
            <person name="Gadbois L."/>
            <person name="Gearin G."/>
            <person name="Gearin C.R."/>
            <person name="Giannoukos G."/>
            <person name="Goode T."/>
            <person name="Graham J."/>
            <person name="Grandbois E."/>
            <person name="Grewal S."/>
            <person name="Gyaltsen K."/>
            <person name="Hafez N."/>
            <person name="Hagos B."/>
            <person name="Hall J."/>
            <person name="Henson C."/>
            <person name="Hollinger A."/>
            <person name="Honan T."/>
            <person name="Huard M.D."/>
            <person name="Hughes L."/>
            <person name="Hurhula B."/>
            <person name="Husby M.E."/>
            <person name="Kamat A."/>
            <person name="Kanga B."/>
            <person name="Kashin S."/>
            <person name="Khazanovich D."/>
            <person name="Kisner P."/>
            <person name="Lance K."/>
            <person name="Lara M."/>
            <person name="Lee W."/>
            <person name="Lennon N."/>
            <person name="Letendre F."/>
            <person name="LeVine R."/>
            <person name="Lipovsky A."/>
            <person name="Liu X."/>
            <person name="Liu J."/>
            <person name="Liu S."/>
            <person name="Lokyitsang T."/>
            <person name="Lokyitsang Y."/>
            <person name="Lubonja R."/>
            <person name="Lui A."/>
            <person name="MacDonald P."/>
            <person name="Magnisalis V."/>
            <person name="Maru K."/>
            <person name="Matthews C."/>
            <person name="McCusker W."/>
            <person name="McDonough S."/>
            <person name="Mehta T."/>
            <person name="Meldrim J."/>
            <person name="Meneus L."/>
            <person name="Mihai O."/>
            <person name="Mihalev A."/>
            <person name="Mihova T."/>
            <person name="Mittelman R."/>
            <person name="Mlenga V."/>
            <person name="Montmayeur A."/>
            <person name="Mulrain L."/>
            <person name="Navidi A."/>
            <person name="Naylor J."/>
            <person name="Negash T."/>
            <person name="Nguyen T."/>
            <person name="Nguyen N."/>
            <person name="Nicol R."/>
            <person name="Norbu C."/>
            <person name="Norbu N."/>
            <person name="Novod N."/>
            <person name="O'Neill B."/>
            <person name="Osman S."/>
            <person name="Markiewicz E."/>
            <person name="Oyono O.L."/>
            <person name="Patti C."/>
            <person name="Phunkhang P."/>
            <person name="Pierre F."/>
            <person name="Priest M."/>
            <person name="Raghuraman S."/>
            <person name="Rege F."/>
            <person name="Reyes R."/>
            <person name="Rise C."/>
            <person name="Rogov P."/>
            <person name="Ross K."/>
            <person name="Ryan E."/>
            <person name="Settipalli S."/>
            <person name="Shea T."/>
            <person name="Sherpa N."/>
            <person name="Shi L."/>
            <person name="Shih D."/>
            <person name="Sparrow T."/>
            <person name="Spaulding J."/>
            <person name="Stalker J."/>
            <person name="Stange-Thomann N."/>
            <person name="Stavropoulos S."/>
            <person name="Stone C."/>
            <person name="Strader C."/>
            <person name="Tesfaye S."/>
            <person name="Thomson T."/>
            <person name="Thoulutsang Y."/>
            <person name="Thoulutsang D."/>
            <person name="Topham K."/>
            <person name="Topping I."/>
            <person name="Tsamla T."/>
            <person name="Vassiliev H."/>
            <person name="Vo A."/>
            <person name="Wangchuk T."/>
            <person name="Wangdi T."/>
            <person name="Weiand M."/>
            <person name="Wilkinson J."/>
            <person name="Wilson A."/>
            <person name="Yadav S."/>
            <person name="Young G."/>
            <person name="Yu Q."/>
            <person name="Zembek L."/>
            <person name="Zhong D."/>
            <person name="Zimmer A."/>
            <person name="Zwirko Z."/>
            <person name="Jaffe D.B."/>
            <person name="Alvarez P."/>
            <person name="Brockman W."/>
            <person name="Butler J."/>
            <person name="Chin C."/>
            <person name="Gnerre S."/>
            <person name="Grabherr M."/>
            <person name="Kleber M."/>
            <person name="Mauceli E."/>
            <person name="MacCallum I."/>
        </authorList>
    </citation>
    <scope>NUCLEOTIDE SEQUENCE [LARGE SCALE GENOMIC DNA]</scope>
    <source>
        <strain evidence="6">Tucson 15010-1051.87</strain>
    </source>
</reference>
<comment type="subunit">
    <text evidence="4">Component of the Golgi-associated retrograde protein (GARP) complex.</text>
</comment>
<dbReference type="GO" id="GO:0006869">
    <property type="term" value="P:lipid transport"/>
    <property type="evidence" value="ECO:0007669"/>
    <property type="project" value="UniProtKB-UniRule"/>
</dbReference>
<evidence type="ECO:0000313" key="5">
    <source>
        <dbReference type="EMBL" id="EDW61482.2"/>
    </source>
</evidence>
<keyword evidence="4" id="KW-0813">Transport</keyword>
<dbReference type="OrthoDB" id="203678at2759"/>
<dbReference type="GO" id="GO:0005829">
    <property type="term" value="C:cytosol"/>
    <property type="evidence" value="ECO:0007669"/>
    <property type="project" value="GOC"/>
</dbReference>
<keyword evidence="4" id="KW-0653">Protein transport</keyword>
<dbReference type="GO" id="GO:0007030">
    <property type="term" value="P:Golgi organization"/>
    <property type="evidence" value="ECO:0007669"/>
    <property type="project" value="UniProtKB-UniRule"/>
</dbReference>
<evidence type="ECO:0000256" key="1">
    <source>
        <dbReference type="ARBA" id="ARBA00006080"/>
    </source>
</evidence>
<dbReference type="SMR" id="B4LJ46"/>
<dbReference type="Proteomes" id="UP000008792">
    <property type="component" value="Unassembled WGS sequence"/>
</dbReference>
<dbReference type="InterPro" id="IPR014812">
    <property type="entry name" value="Vps51"/>
</dbReference>
<protein>
    <recommendedName>
        <fullName evidence="2 4">Vacuolar protein sorting-associated protein 51 homolog</fullName>
    </recommendedName>
</protein>
<dbReference type="eggNOG" id="KOG2346">
    <property type="taxonomic scope" value="Eukaryota"/>
</dbReference>
<keyword evidence="6" id="KW-1185">Reference proteome</keyword>
<dbReference type="GO" id="GO:0007041">
    <property type="term" value="P:lysosomal transport"/>
    <property type="evidence" value="ECO:0007669"/>
    <property type="project" value="TreeGrafter"/>
</dbReference>
<dbReference type="GO" id="GO:0000938">
    <property type="term" value="C:GARP complex"/>
    <property type="evidence" value="ECO:0007669"/>
    <property type="project" value="UniProtKB-UniRule"/>
</dbReference>
<dbReference type="InParanoid" id="B4LJ46"/>
<comment type="function">
    <text evidence="4">Acts as component of the GARP complex that is involved in retrograde transport from early and late endosomes to the trans-Golgi network (TGN).</text>
</comment>
<dbReference type="EMBL" id="CH940648">
    <property type="protein sequence ID" value="EDW61482.2"/>
    <property type="molecule type" value="Genomic_DNA"/>
</dbReference>
<evidence type="ECO:0000313" key="6">
    <source>
        <dbReference type="Proteomes" id="UP000008792"/>
    </source>
</evidence>
<dbReference type="PANTHER" id="PTHR15954">
    <property type="entry name" value="VACUOLAR PROTEIN SORTING-ASSOCIATED PROTEIN 51 HOMOLOG"/>
    <property type="match status" value="1"/>
</dbReference>
<dbReference type="PANTHER" id="PTHR15954:SF4">
    <property type="entry name" value="VACUOLAR PROTEIN SORTING-ASSOCIATED PROTEIN 51 HOMOLOG"/>
    <property type="match status" value="1"/>
</dbReference>
<dbReference type="STRING" id="7244.B4LJ46"/>
<keyword evidence="4" id="KW-0333">Golgi apparatus</keyword>
<organism evidence="5 6">
    <name type="scientific">Drosophila virilis</name>
    <name type="common">Fruit fly</name>
    <dbReference type="NCBI Taxonomy" id="7244"/>
    <lineage>
        <taxon>Eukaryota</taxon>
        <taxon>Metazoa</taxon>
        <taxon>Ecdysozoa</taxon>
        <taxon>Arthropoda</taxon>
        <taxon>Hexapoda</taxon>
        <taxon>Insecta</taxon>
        <taxon>Pterygota</taxon>
        <taxon>Neoptera</taxon>
        <taxon>Endopterygota</taxon>
        <taxon>Diptera</taxon>
        <taxon>Brachycera</taxon>
        <taxon>Muscomorpha</taxon>
        <taxon>Ephydroidea</taxon>
        <taxon>Drosophilidae</taxon>
        <taxon>Drosophila</taxon>
    </lineage>
</organism>
<dbReference type="GO" id="GO:0048193">
    <property type="term" value="P:Golgi vesicle transport"/>
    <property type="evidence" value="ECO:0007669"/>
    <property type="project" value="TreeGrafter"/>
</dbReference>
<dbReference type="SUPFAM" id="SSF74788">
    <property type="entry name" value="Cullin repeat-like"/>
    <property type="match status" value="1"/>
</dbReference>
<dbReference type="GO" id="GO:0032456">
    <property type="term" value="P:endocytic recycling"/>
    <property type="evidence" value="ECO:0007669"/>
    <property type="project" value="TreeGrafter"/>
</dbReference>
<dbReference type="HOGENOM" id="CLU_020677_0_0_1"/>
<evidence type="ECO:0000256" key="3">
    <source>
        <dbReference type="ARBA" id="ARBA00023054"/>
    </source>
</evidence>
<keyword evidence="4" id="KW-0445">Lipid transport</keyword>
<comment type="subcellular location">
    <subcellularLocation>
        <location evidence="4">Golgi apparatus</location>
        <location evidence="4">trans-Golgi network</location>
    </subcellularLocation>
</comment>
<evidence type="ECO:0000256" key="4">
    <source>
        <dbReference type="RuleBase" id="RU368010"/>
    </source>
</evidence>
<dbReference type="AlphaFoldDB" id="B4LJ46"/>
<dbReference type="GO" id="GO:0016020">
    <property type="term" value="C:membrane"/>
    <property type="evidence" value="ECO:0007669"/>
    <property type="project" value="TreeGrafter"/>
</dbReference>
<dbReference type="GO" id="GO:0042147">
    <property type="term" value="P:retrograde transport, endosome to Golgi"/>
    <property type="evidence" value="ECO:0007669"/>
    <property type="project" value="UniProtKB-UniRule"/>
</dbReference>
<dbReference type="Pfam" id="PF08700">
    <property type="entry name" value="VPS51_Exo84_N"/>
    <property type="match status" value="1"/>
</dbReference>
<dbReference type="GO" id="GO:1990745">
    <property type="term" value="C:EARP complex"/>
    <property type="evidence" value="ECO:0007669"/>
    <property type="project" value="TreeGrafter"/>
</dbReference>
<comment type="similarity">
    <text evidence="1 4">Belongs to the VPS51 family.</text>
</comment>